<evidence type="ECO:0000313" key="2">
    <source>
        <dbReference type="EMBL" id="MBW75590.1"/>
    </source>
</evidence>
<organism evidence="2">
    <name type="scientific">Anopheles darlingi</name>
    <name type="common">Mosquito</name>
    <dbReference type="NCBI Taxonomy" id="43151"/>
    <lineage>
        <taxon>Eukaryota</taxon>
        <taxon>Metazoa</taxon>
        <taxon>Ecdysozoa</taxon>
        <taxon>Arthropoda</taxon>
        <taxon>Hexapoda</taxon>
        <taxon>Insecta</taxon>
        <taxon>Pterygota</taxon>
        <taxon>Neoptera</taxon>
        <taxon>Endopterygota</taxon>
        <taxon>Diptera</taxon>
        <taxon>Nematocera</taxon>
        <taxon>Culicoidea</taxon>
        <taxon>Culicidae</taxon>
        <taxon>Anophelinae</taxon>
        <taxon>Anopheles</taxon>
    </lineage>
</organism>
<name>A0A2M4DDC3_ANODA</name>
<keyword evidence="1" id="KW-0732">Signal</keyword>
<evidence type="ECO:0000256" key="1">
    <source>
        <dbReference type="SAM" id="SignalP"/>
    </source>
</evidence>
<dbReference type="AlphaFoldDB" id="A0A2M4DDC3"/>
<protein>
    <submittedName>
        <fullName evidence="2">Putative secreted protein</fullName>
    </submittedName>
</protein>
<dbReference type="EMBL" id="GGFL01011412">
    <property type="protein sequence ID" value="MBW75590.1"/>
    <property type="molecule type" value="Transcribed_RNA"/>
</dbReference>
<feature type="chain" id="PRO_5014967110" evidence="1">
    <location>
        <begin position="23"/>
        <end position="74"/>
    </location>
</feature>
<proteinExistence type="predicted"/>
<feature type="signal peptide" evidence="1">
    <location>
        <begin position="1"/>
        <end position="22"/>
    </location>
</feature>
<accession>A0A2M4DDC3</accession>
<sequence length="74" mass="8101">MIVKYLTFMLMLLCCISGPRKSAPTDVSGPSSDWRSVSKRGICLITVAVDSAEGNNRIMHAHSRINGNEAHLSR</sequence>
<reference evidence="2" key="1">
    <citation type="submission" date="2018-01" db="EMBL/GenBank/DDBJ databases">
        <title>An insight into the sialome of Amazonian anophelines.</title>
        <authorList>
            <person name="Ribeiro J.M."/>
            <person name="Scarpassa V."/>
            <person name="Calvo E."/>
        </authorList>
    </citation>
    <scope>NUCLEOTIDE SEQUENCE</scope>
</reference>